<dbReference type="InterPro" id="IPR036116">
    <property type="entry name" value="FN3_sf"/>
</dbReference>
<dbReference type="PANTHER" id="PTHR47197:SF3">
    <property type="entry name" value="DIHYDRO-HEME D1 DEHYDROGENASE"/>
    <property type="match status" value="1"/>
</dbReference>
<proteinExistence type="predicted"/>
<dbReference type="SUPFAM" id="SSF49265">
    <property type="entry name" value="Fibronectin type III"/>
    <property type="match status" value="1"/>
</dbReference>
<protein>
    <recommendedName>
        <fullName evidence="3">Fibronectin type-III domain-containing protein</fullName>
    </recommendedName>
</protein>
<evidence type="ECO:0000313" key="2">
    <source>
        <dbReference type="Proteomes" id="UP000254834"/>
    </source>
</evidence>
<dbReference type="KEGG" id="cdes:C0J27_02935"/>
<dbReference type="InterPro" id="IPR011045">
    <property type="entry name" value="N2O_reductase_N"/>
</dbReference>
<dbReference type="InterPro" id="IPR013783">
    <property type="entry name" value="Ig-like_fold"/>
</dbReference>
<gene>
    <name evidence="1" type="ORF">C0J27_02935</name>
</gene>
<dbReference type="SUPFAM" id="SSF50974">
    <property type="entry name" value="Nitrous oxide reductase, N-terminal domain"/>
    <property type="match status" value="2"/>
</dbReference>
<dbReference type="AlphaFoldDB" id="A0A345ZBL8"/>
<evidence type="ECO:0000313" key="1">
    <source>
        <dbReference type="EMBL" id="AXK60685.1"/>
    </source>
</evidence>
<name>A0A345ZBL8_9BACT</name>
<dbReference type="Pfam" id="PF10282">
    <property type="entry name" value="Lactonase"/>
    <property type="match status" value="2"/>
</dbReference>
<dbReference type="Proteomes" id="UP000254834">
    <property type="component" value="Chromosome"/>
</dbReference>
<sequence>MSSLYGIYNFFILKRSEMLKTFSKISLMCLALSVAELVYSSADNTVVDQIAMPSETWGIAVTPNGQYVYAANNANNTVSVIQTSDNAITSNITVGASPYGVAVTPDGNFVYVANSGNNTVSVIQTSDNTVVGSPIAVGASPTWIIINDAGTLAYVVNSAAATVSVIDTSNNTVVQTITGTGNTCSCVLSPDGSYLYVINYSGVLTPYAISGDGLTYTAGIALDLSLSLGNTNGGQMVFALDSSKLYVTGYEQNTGVYNIYVVDTTNLDTPSSPGIVNQGSTNPSRPFGIVISSDGTTGYIANLSNNEILIMDVATDTLTGTVNNNSFNLGNPRMVAFVPNSPYLYSTAQSSNISQTYTFITILPPATITGVSQSNVFFTQTDYINTISWTAPESGSTPVSYNVYRDAGLTVLAGTVSANGSLVFYDHNRIPGTTYTYYVTSVDADDAESSAISVSVLTVKNN</sequence>
<dbReference type="Gene3D" id="2.130.10.10">
    <property type="entry name" value="YVTN repeat-like/Quinoprotein amine dehydrogenase"/>
    <property type="match status" value="2"/>
</dbReference>
<organism evidence="1 2">
    <name type="scientific">Candidatus Chromulinivorax destructor</name>
    <dbReference type="NCBI Taxonomy" id="2066483"/>
    <lineage>
        <taxon>Bacteria</taxon>
        <taxon>Candidatus Babelota</taxon>
        <taxon>Candidatus Babeliae</taxon>
        <taxon>Candidatus Babeliales</taxon>
        <taxon>Candidatus Chromulinivoraceae</taxon>
        <taxon>Candidatus Chromulinivorax</taxon>
    </lineage>
</organism>
<accession>A0A345ZBL8</accession>
<dbReference type="EMBL" id="CP025544">
    <property type="protein sequence ID" value="AXK60685.1"/>
    <property type="molecule type" value="Genomic_DNA"/>
</dbReference>
<keyword evidence="2" id="KW-1185">Reference proteome</keyword>
<evidence type="ECO:0008006" key="3">
    <source>
        <dbReference type="Google" id="ProtNLM"/>
    </source>
</evidence>
<dbReference type="Gene3D" id="2.60.40.10">
    <property type="entry name" value="Immunoglobulins"/>
    <property type="match status" value="1"/>
</dbReference>
<dbReference type="PANTHER" id="PTHR47197">
    <property type="entry name" value="PROTEIN NIRF"/>
    <property type="match status" value="1"/>
</dbReference>
<reference evidence="1 2" key="1">
    <citation type="submission" date="2017-12" db="EMBL/GenBank/DDBJ databases">
        <title>Chromulinavorax destructans is a abundant pathogen of dominant heterotrophic picoflagllates.</title>
        <authorList>
            <person name="Deeg C.M."/>
            <person name="Zimmer M."/>
            <person name="Suttle C.A."/>
        </authorList>
    </citation>
    <scope>NUCLEOTIDE SEQUENCE [LARGE SCALE GENOMIC DNA]</scope>
    <source>
        <strain evidence="1 2">SeV1</strain>
    </source>
</reference>
<dbReference type="InterPro" id="IPR051200">
    <property type="entry name" value="Host-pathogen_enzymatic-act"/>
</dbReference>
<dbReference type="OrthoDB" id="3966221at2"/>
<dbReference type="InterPro" id="IPR019405">
    <property type="entry name" value="Lactonase_7-beta_prop"/>
</dbReference>
<dbReference type="InterPro" id="IPR011964">
    <property type="entry name" value="YVTN_b-propeller_repeat"/>
</dbReference>
<dbReference type="InterPro" id="IPR015943">
    <property type="entry name" value="WD40/YVTN_repeat-like_dom_sf"/>
</dbReference>
<dbReference type="NCBIfam" id="TIGR02276">
    <property type="entry name" value="beta_rpt_yvtn"/>
    <property type="match status" value="2"/>
</dbReference>